<feature type="transmembrane region" description="Helical" evidence="11">
    <location>
        <begin position="512"/>
        <end position="529"/>
    </location>
</feature>
<dbReference type="InterPro" id="IPR036412">
    <property type="entry name" value="HAD-like_sf"/>
</dbReference>
<feature type="transmembrane region" description="Helical" evidence="11">
    <location>
        <begin position="684"/>
        <end position="705"/>
    </location>
</feature>
<feature type="transmembrane region" description="Helical" evidence="11">
    <location>
        <begin position="1326"/>
        <end position="1344"/>
    </location>
</feature>
<name>A0A8H7UFZ8_MORIS</name>
<dbReference type="SUPFAM" id="SSF56784">
    <property type="entry name" value="HAD-like"/>
    <property type="match status" value="1"/>
</dbReference>
<accession>A0A8H7UFZ8</accession>
<reference evidence="14" key="1">
    <citation type="submission" date="2020-12" db="EMBL/GenBank/DDBJ databases">
        <title>Metabolic potential, ecology and presence of endohyphal bacteria is reflected in genomic diversity of Mucoromycotina.</title>
        <authorList>
            <person name="Muszewska A."/>
            <person name="Okrasinska A."/>
            <person name="Steczkiewicz K."/>
            <person name="Drgas O."/>
            <person name="Orlowska M."/>
            <person name="Perlinska-Lenart U."/>
            <person name="Aleksandrzak-Piekarczyk T."/>
            <person name="Szatraj K."/>
            <person name="Zielenkiewicz U."/>
            <person name="Pilsyk S."/>
            <person name="Malc E."/>
            <person name="Mieczkowski P."/>
            <person name="Kruszewska J.S."/>
            <person name="Biernat P."/>
            <person name="Pawlowska J."/>
        </authorList>
    </citation>
    <scope>NUCLEOTIDE SEQUENCE</scope>
    <source>
        <strain evidence="14">WA0000067209</strain>
    </source>
</reference>
<dbReference type="Gene3D" id="2.70.150.10">
    <property type="entry name" value="Calcium-transporting ATPase, cytoplasmic transduction domain A"/>
    <property type="match status" value="1"/>
</dbReference>
<feature type="signal peptide" evidence="12">
    <location>
        <begin position="1"/>
        <end position="22"/>
    </location>
</feature>
<evidence type="ECO:0000256" key="3">
    <source>
        <dbReference type="ARBA" id="ARBA00022692"/>
    </source>
</evidence>
<evidence type="ECO:0000256" key="12">
    <source>
        <dbReference type="SAM" id="SignalP"/>
    </source>
</evidence>
<organism evidence="14 15">
    <name type="scientific">Mortierella isabellina</name>
    <name type="common">Filamentous fungus</name>
    <name type="synonym">Umbelopsis isabellina</name>
    <dbReference type="NCBI Taxonomy" id="91625"/>
    <lineage>
        <taxon>Eukaryota</taxon>
        <taxon>Fungi</taxon>
        <taxon>Fungi incertae sedis</taxon>
        <taxon>Mucoromycota</taxon>
        <taxon>Mucoromycotina</taxon>
        <taxon>Umbelopsidomycetes</taxon>
        <taxon>Umbelopsidales</taxon>
        <taxon>Umbelopsidaceae</taxon>
        <taxon>Umbelopsis</taxon>
    </lineage>
</organism>
<evidence type="ECO:0000256" key="11">
    <source>
        <dbReference type="SAM" id="Phobius"/>
    </source>
</evidence>
<dbReference type="Gene3D" id="3.40.50.1000">
    <property type="entry name" value="HAD superfamily/HAD-like"/>
    <property type="match status" value="2"/>
</dbReference>
<dbReference type="InterPro" id="IPR006544">
    <property type="entry name" value="P-type_TPase_V"/>
</dbReference>
<dbReference type="GO" id="GO:0016887">
    <property type="term" value="F:ATP hydrolysis activity"/>
    <property type="evidence" value="ECO:0007669"/>
    <property type="project" value="InterPro"/>
</dbReference>
<dbReference type="NCBIfam" id="TIGR01657">
    <property type="entry name" value="P-ATPase-V"/>
    <property type="match status" value="1"/>
</dbReference>
<dbReference type="Gene3D" id="3.40.1110.10">
    <property type="entry name" value="Calcium-transporting ATPase, cytoplasmic domain N"/>
    <property type="match status" value="1"/>
</dbReference>
<dbReference type="InterPro" id="IPR018303">
    <property type="entry name" value="ATPase_P-typ_P_site"/>
</dbReference>
<dbReference type="GO" id="GO:0016020">
    <property type="term" value="C:membrane"/>
    <property type="evidence" value="ECO:0007669"/>
    <property type="project" value="UniProtKB-SubCell"/>
</dbReference>
<dbReference type="InterPro" id="IPR023298">
    <property type="entry name" value="ATPase_P-typ_TM_dom_sf"/>
</dbReference>
<evidence type="ECO:0000256" key="4">
    <source>
        <dbReference type="ARBA" id="ARBA00022723"/>
    </source>
</evidence>
<dbReference type="PANTHER" id="PTHR45630">
    <property type="entry name" value="CATION-TRANSPORTING ATPASE-RELATED"/>
    <property type="match status" value="1"/>
</dbReference>
<evidence type="ECO:0000256" key="8">
    <source>
        <dbReference type="ARBA" id="ARBA00022967"/>
    </source>
</evidence>
<evidence type="ECO:0000313" key="14">
    <source>
        <dbReference type="EMBL" id="KAG2180262.1"/>
    </source>
</evidence>
<dbReference type="GO" id="GO:0140358">
    <property type="term" value="F:P-type transmembrane transporter activity"/>
    <property type="evidence" value="ECO:0007669"/>
    <property type="project" value="InterPro"/>
</dbReference>
<dbReference type="PRINTS" id="PR00119">
    <property type="entry name" value="CATATPASE"/>
</dbReference>
<comment type="similarity">
    <text evidence="2">Belongs to the cation transport ATPase (P-type) (TC 3.A.3) family. Type V subfamily.</text>
</comment>
<dbReference type="InterPro" id="IPR001757">
    <property type="entry name" value="P_typ_ATPase"/>
</dbReference>
<dbReference type="PANTHER" id="PTHR45630:SF11">
    <property type="entry name" value="CATION-TRANSPORTING P-TYPE ATPASE N-TERMINAL DOMAIN-CONTAINING PROTEIN"/>
    <property type="match status" value="1"/>
</dbReference>
<feature type="chain" id="PRO_5034509110" description="P-type ATPase A domain-containing protein" evidence="12">
    <location>
        <begin position="23"/>
        <end position="1441"/>
    </location>
</feature>
<dbReference type="SUPFAM" id="SSF81665">
    <property type="entry name" value="Calcium ATPase, transmembrane domain M"/>
    <property type="match status" value="1"/>
</dbReference>
<dbReference type="InterPro" id="IPR059000">
    <property type="entry name" value="ATPase_P-type_domA"/>
</dbReference>
<evidence type="ECO:0000256" key="2">
    <source>
        <dbReference type="ARBA" id="ARBA00006000"/>
    </source>
</evidence>
<feature type="transmembrane region" description="Helical" evidence="11">
    <location>
        <begin position="1178"/>
        <end position="1197"/>
    </location>
</feature>
<dbReference type="Proteomes" id="UP000654370">
    <property type="component" value="Unassembled WGS sequence"/>
</dbReference>
<keyword evidence="12" id="KW-0732">Signal</keyword>
<keyword evidence="15" id="KW-1185">Reference proteome</keyword>
<feature type="transmembrane region" description="Helical" evidence="11">
    <location>
        <begin position="1395"/>
        <end position="1416"/>
    </location>
</feature>
<comment type="subcellular location">
    <subcellularLocation>
        <location evidence="1">Membrane</location>
        <topology evidence="1">Multi-pass membrane protein</topology>
    </subcellularLocation>
</comment>
<evidence type="ECO:0000256" key="7">
    <source>
        <dbReference type="ARBA" id="ARBA00022842"/>
    </source>
</evidence>
<dbReference type="GO" id="GO:0005524">
    <property type="term" value="F:ATP binding"/>
    <property type="evidence" value="ECO:0007669"/>
    <property type="project" value="UniProtKB-KW"/>
</dbReference>
<dbReference type="SFLD" id="SFLDF00027">
    <property type="entry name" value="p-type_atpase"/>
    <property type="match status" value="1"/>
</dbReference>
<comment type="caution">
    <text evidence="14">The sequence shown here is derived from an EMBL/GenBank/DDBJ whole genome shotgun (WGS) entry which is preliminary data.</text>
</comment>
<evidence type="ECO:0000256" key="6">
    <source>
        <dbReference type="ARBA" id="ARBA00022840"/>
    </source>
</evidence>
<evidence type="ECO:0000313" key="15">
    <source>
        <dbReference type="Proteomes" id="UP000654370"/>
    </source>
</evidence>
<evidence type="ECO:0000256" key="5">
    <source>
        <dbReference type="ARBA" id="ARBA00022741"/>
    </source>
</evidence>
<sequence>MKRHCWTKALTVLALYLTVTAASPIFETINGEDKYGHACELHPAYNVTCPLLCVTDHSLCPSALAATCPPGQQFCMDGTCATSCDGIENACLCGGAAVDIPNYVPCAAGQLVNISHYDPHNTVTQSMQSCAAAANLNSSNIGVWADASTPNNSVWLECPVVPDPTFTWKEPLWISVWTIMCFEAAYLAFWHVFKYFMELKYQRTVNRSGLTMQVDEKTAVQFDKQDNKNDETPEVVDDEKAGQYVATEKVTDAPSDVSSDSATLDDSEKLRFRGFRNNILGTIGYLSCIIITLLFLVFLGCIVGDYYGTVDGTVFGVFLASDLSSQIFAAVWHIGGAWFVVMNLCRHRMRNYFRLESYPHESPYVQVEKKQDQIVFLDDSGKWMKRLQAGEQWAKRILGFEIMVFTSPTRFTANGRRYFEFQCVRYVYNPQINKFAPYEFDLGITHDKLHSWSAGNKTDEATYRYDLIGPNIISVHVPSIPRAVLQEFTNWLYIYQMMCMWVWYYFQYYKLGLVQTCIILVSAIIKVTLRLRAEHRIKSLAEYETSVTVLRDGHWQENISSALLVPGDVFEVQEKAVVPCDAVILSGDVVVNESSLTGEALPVRKFAIPHDDGVYDAAGSGKVNTLYSGTTVAQTNAANDHEGQKGKVTALVVRSGLSSEKGQLIHKILFPVPVSFIFNEQLKAAIVILLVWGLVAFCLSLYLMGRGNITSWFYGVFVISQIFSPLLNAAFTINQSVCAARLKRKQILCLDLPRINLAGKVRIFCFDKTGTLTREGLEFYGGVSVADATSEKPQFGERMASGHEMNGDFARGIATCHAVTKIGDELIGNPVDIESFKAMGWILEKSEQDHYLDTLVPPASTPIEGSKGSKVHILKRFEFVHARACQSVVVLDSATNHAHVYVKGSFERIKQLSAPNSVPADYDAVAAKYAQEGCYVLAIAHRDLGVLGQDVQLESLNRWTRDELEYDTKCNFNGFVLFRNMLKEDTAAAIAELKEGDTRTVMITGDTALTGVFIARQCGMIGPGQKVLLGDAPTGPRSPLEWRDVDTGAEVDVDSAIENCKFEPMELAVTGRAFDALVQQELIRKYLLHTRVFARMTPNDKIQCVQYHMEKGVTGMCGDGGNDCGALRAAHVGLALSESEASIVSPFSTNNRSVMQCVELLRQGRAALATSFSNYKFLILYGECMGFWELFMFYFGVIAAQSVWITIDGFITTTTTFAITMAQPAKKLAPRRPTARLLGPYVLFSLLGTIFINFWFLAASVIWLFQQDWFLCNEFDSTLVNTAQWWLLGDSYECEIISLVILFQFWNNGALVNFGSDFRRAWWRNYLLVFIWCCFFISTSYITLADPNPYGCIFRMNCGTSWVLHDQLGYPMPTWDIEPYNSAIMHNVMPKWFRWQFWAFMVANCLTNIIWERVIVQWIGRKWAIKKFGARHNRKRINFKL</sequence>
<dbReference type="SFLD" id="SFLDG00002">
    <property type="entry name" value="C1.7:_P-type_atpase_like"/>
    <property type="match status" value="1"/>
</dbReference>
<evidence type="ECO:0000256" key="9">
    <source>
        <dbReference type="ARBA" id="ARBA00022989"/>
    </source>
</evidence>
<dbReference type="Pfam" id="PF00122">
    <property type="entry name" value="E1-E2_ATPase"/>
    <property type="match status" value="1"/>
</dbReference>
<dbReference type="SUPFAM" id="SSF81653">
    <property type="entry name" value="Calcium ATPase, transduction domain A"/>
    <property type="match status" value="1"/>
</dbReference>
<dbReference type="InterPro" id="IPR023299">
    <property type="entry name" value="ATPase_P-typ_cyto_dom_N"/>
</dbReference>
<dbReference type="OrthoDB" id="48943at2759"/>
<keyword evidence="3 11" id="KW-0812">Transmembrane</keyword>
<dbReference type="InterPro" id="IPR008250">
    <property type="entry name" value="ATPase_P-typ_transduc_dom_A_sf"/>
</dbReference>
<evidence type="ECO:0000259" key="13">
    <source>
        <dbReference type="Pfam" id="PF00122"/>
    </source>
</evidence>
<keyword evidence="9 11" id="KW-1133">Transmembrane helix</keyword>
<dbReference type="SUPFAM" id="SSF81660">
    <property type="entry name" value="Metal cation-transporting ATPase, ATP-binding domain N"/>
    <property type="match status" value="1"/>
</dbReference>
<feature type="transmembrane region" description="Helical" evidence="11">
    <location>
        <begin position="327"/>
        <end position="345"/>
    </location>
</feature>
<dbReference type="NCBIfam" id="TIGR01494">
    <property type="entry name" value="ATPase_P-type"/>
    <property type="match status" value="2"/>
</dbReference>
<keyword evidence="8" id="KW-1278">Translocase</keyword>
<dbReference type="SFLD" id="SFLDS00003">
    <property type="entry name" value="Haloacid_Dehalogenase"/>
    <property type="match status" value="1"/>
</dbReference>
<keyword evidence="6" id="KW-0067">ATP-binding</keyword>
<dbReference type="InterPro" id="IPR044492">
    <property type="entry name" value="P_typ_ATPase_HD_dom"/>
</dbReference>
<feature type="transmembrane region" description="Helical" evidence="11">
    <location>
        <begin position="711"/>
        <end position="733"/>
    </location>
</feature>
<proteinExistence type="inferred from homology"/>
<feature type="transmembrane region" description="Helical" evidence="11">
    <location>
        <begin position="1242"/>
        <end position="1265"/>
    </location>
</feature>
<keyword evidence="5" id="KW-0547">Nucleotide-binding</keyword>
<evidence type="ECO:0000256" key="1">
    <source>
        <dbReference type="ARBA" id="ARBA00004141"/>
    </source>
</evidence>
<feature type="transmembrane region" description="Helical" evidence="11">
    <location>
        <begin position="172"/>
        <end position="193"/>
    </location>
</feature>
<dbReference type="GO" id="GO:0019829">
    <property type="term" value="F:ATPase-coupled monoatomic cation transmembrane transporter activity"/>
    <property type="evidence" value="ECO:0007669"/>
    <property type="project" value="TreeGrafter"/>
</dbReference>
<keyword evidence="10 11" id="KW-0472">Membrane</keyword>
<keyword evidence="7" id="KW-0460">Magnesium</keyword>
<feature type="domain" description="P-type ATPase A" evidence="13">
    <location>
        <begin position="545"/>
        <end position="667"/>
    </location>
</feature>
<dbReference type="InterPro" id="IPR023214">
    <property type="entry name" value="HAD_sf"/>
</dbReference>
<dbReference type="Gene3D" id="1.20.1110.10">
    <property type="entry name" value="Calcium-transporting ATPase, transmembrane domain"/>
    <property type="match status" value="1"/>
</dbReference>
<keyword evidence="4" id="KW-0479">Metal-binding</keyword>
<protein>
    <recommendedName>
        <fullName evidence="13">P-type ATPase A domain-containing protein</fullName>
    </recommendedName>
</protein>
<dbReference type="GO" id="GO:0046872">
    <property type="term" value="F:metal ion binding"/>
    <property type="evidence" value="ECO:0007669"/>
    <property type="project" value="UniProtKB-KW"/>
</dbReference>
<evidence type="ECO:0000256" key="10">
    <source>
        <dbReference type="ARBA" id="ARBA00023136"/>
    </source>
</evidence>
<feature type="transmembrane region" description="Helical" evidence="11">
    <location>
        <begin position="279"/>
        <end position="307"/>
    </location>
</feature>
<dbReference type="EMBL" id="JAEPQZ010000006">
    <property type="protein sequence ID" value="KAG2180262.1"/>
    <property type="molecule type" value="Genomic_DNA"/>
</dbReference>
<dbReference type="PROSITE" id="PS00154">
    <property type="entry name" value="ATPASE_E1_E2"/>
    <property type="match status" value="1"/>
</dbReference>
<gene>
    <name evidence="14" type="ORF">INT43_004051</name>
</gene>